<evidence type="ECO:0000256" key="6">
    <source>
        <dbReference type="ARBA" id="ARBA00022833"/>
    </source>
</evidence>
<dbReference type="InterPro" id="IPR035680">
    <property type="entry name" value="Clx_II_MBL"/>
</dbReference>
<dbReference type="EC" id="3.1.2.6" evidence="7"/>
<feature type="binding site" evidence="7">
    <location>
        <position position="79"/>
    </location>
    <ligand>
        <name>Zn(2+)</name>
        <dbReference type="ChEBI" id="CHEBI:29105"/>
        <label>1</label>
    </ligand>
</feature>
<comment type="pathway">
    <text evidence="2 7">Secondary metabolite metabolism; methylglyoxal degradation; (R)-lactate from methylglyoxal: step 2/2.</text>
</comment>
<evidence type="ECO:0000313" key="9">
    <source>
        <dbReference type="EMBL" id="GLR69494.1"/>
    </source>
</evidence>
<evidence type="ECO:0000259" key="8">
    <source>
        <dbReference type="SMART" id="SM00849"/>
    </source>
</evidence>
<dbReference type="InterPro" id="IPR032282">
    <property type="entry name" value="HAGH_C"/>
</dbReference>
<dbReference type="InterPro" id="IPR036866">
    <property type="entry name" value="RibonucZ/Hydroxyglut_hydro"/>
</dbReference>
<comment type="function">
    <text evidence="7">Thiolesterase that catalyzes the hydrolysis of S-D-lactoyl-glutathione to form glutathione and D-lactic acid.</text>
</comment>
<proteinExistence type="inferred from homology"/>
<dbReference type="Proteomes" id="UP001156601">
    <property type="component" value="Unassembled WGS sequence"/>
</dbReference>
<evidence type="ECO:0000256" key="4">
    <source>
        <dbReference type="ARBA" id="ARBA00022723"/>
    </source>
</evidence>
<dbReference type="GO" id="GO:0046872">
    <property type="term" value="F:metal ion binding"/>
    <property type="evidence" value="ECO:0007669"/>
    <property type="project" value="UniProtKB-KW"/>
</dbReference>
<organism evidence="9 10">
    <name type="scientific">Agaribacter marinus</name>
    <dbReference type="NCBI Taxonomy" id="1431249"/>
    <lineage>
        <taxon>Bacteria</taxon>
        <taxon>Pseudomonadati</taxon>
        <taxon>Pseudomonadota</taxon>
        <taxon>Gammaproteobacteria</taxon>
        <taxon>Alteromonadales</taxon>
        <taxon>Alteromonadaceae</taxon>
        <taxon>Agaribacter</taxon>
    </lineage>
</organism>
<evidence type="ECO:0000256" key="3">
    <source>
        <dbReference type="ARBA" id="ARBA00006759"/>
    </source>
</evidence>
<evidence type="ECO:0000256" key="5">
    <source>
        <dbReference type="ARBA" id="ARBA00022801"/>
    </source>
</evidence>
<dbReference type="Pfam" id="PF16123">
    <property type="entry name" value="HAGH_C"/>
    <property type="match status" value="1"/>
</dbReference>
<evidence type="ECO:0000256" key="1">
    <source>
        <dbReference type="ARBA" id="ARBA00001623"/>
    </source>
</evidence>
<name>A0AA37SVJ7_9ALTE</name>
<dbReference type="CDD" id="cd07723">
    <property type="entry name" value="hydroxyacylglutathione_hydrolase_MBL-fold"/>
    <property type="match status" value="1"/>
</dbReference>
<dbReference type="RefSeq" id="WP_284215823.1">
    <property type="nucleotide sequence ID" value="NZ_BSOT01000005.1"/>
</dbReference>
<dbReference type="Pfam" id="PF00753">
    <property type="entry name" value="Lactamase_B"/>
    <property type="match status" value="1"/>
</dbReference>
<feature type="binding site" evidence="7">
    <location>
        <position position="81"/>
    </location>
    <ligand>
        <name>Zn(2+)</name>
        <dbReference type="ChEBI" id="CHEBI:29105"/>
        <label>1</label>
    </ligand>
</feature>
<evidence type="ECO:0000313" key="10">
    <source>
        <dbReference type="Proteomes" id="UP001156601"/>
    </source>
</evidence>
<dbReference type="NCBIfam" id="TIGR03413">
    <property type="entry name" value="GSH_gloB"/>
    <property type="match status" value="1"/>
</dbReference>
<gene>
    <name evidence="7 9" type="primary">gloB</name>
    <name evidence="9" type="ORF">GCM10007852_04020</name>
</gene>
<sequence length="281" mass="31903">MKTIQMLLWGIAQSHLQYLYKNNKNSMLEILPLNAFDDNYIWCITSGNRVVVVDPGDADPVLDFIRQHQLVLEAIIVTHHHHDHINGIPRLTEHFPSVPVYGPHSDRIKAITHPLNHGDNISLLCDALALQVLHVPGHTREHIAYHNDNYLFCGDTLFSAGCGRMFEGTPQQFWHSLRTLRSLGDHLEVYCTHEYTEANIKFAHHLEPNNPVLSEFMHWVSGIRRGQGCTLPTTIKKEKAVNPFLRCDVPEFVANIKHALDVNSDNATDVFAAVRAAKDNY</sequence>
<dbReference type="InterPro" id="IPR017782">
    <property type="entry name" value="Hydroxyacylglutathione_Hdrlase"/>
</dbReference>
<feature type="binding site" evidence="7">
    <location>
        <position position="155"/>
    </location>
    <ligand>
        <name>Zn(2+)</name>
        <dbReference type="ChEBI" id="CHEBI:29105"/>
        <label>2</label>
    </ligand>
</feature>
<feature type="binding site" evidence="7">
    <location>
        <position position="84"/>
    </location>
    <ligand>
        <name>Zn(2+)</name>
        <dbReference type="ChEBI" id="CHEBI:29105"/>
        <label>2</label>
    </ligand>
</feature>
<dbReference type="AlphaFoldDB" id="A0AA37SVJ7"/>
<dbReference type="InterPro" id="IPR001279">
    <property type="entry name" value="Metallo-B-lactamas"/>
</dbReference>
<feature type="binding site" evidence="7">
    <location>
        <position position="138"/>
    </location>
    <ligand>
        <name>Zn(2+)</name>
        <dbReference type="ChEBI" id="CHEBI:29105"/>
        <label>1</label>
    </ligand>
</feature>
<feature type="binding site" evidence="7">
    <location>
        <position position="155"/>
    </location>
    <ligand>
        <name>Zn(2+)</name>
        <dbReference type="ChEBI" id="CHEBI:29105"/>
        <label>1</label>
    </ligand>
</feature>
<comment type="subunit">
    <text evidence="7">Monomer.</text>
</comment>
<keyword evidence="6 7" id="KW-0862">Zinc</keyword>
<comment type="cofactor">
    <cofactor evidence="7">
        <name>Zn(2+)</name>
        <dbReference type="ChEBI" id="CHEBI:29105"/>
    </cofactor>
    <text evidence="7">Binds 2 Zn(2+) ions per subunit.</text>
</comment>
<protein>
    <recommendedName>
        <fullName evidence="7">Hydroxyacylglutathione hydrolase</fullName>
        <ecNumber evidence="7">3.1.2.6</ecNumber>
    </recommendedName>
    <alternativeName>
        <fullName evidence="7">Glyoxalase II</fullName>
        <shortName evidence="7">Glx II</shortName>
    </alternativeName>
</protein>
<keyword evidence="5 7" id="KW-0378">Hydrolase</keyword>
<accession>A0AA37SVJ7</accession>
<comment type="similarity">
    <text evidence="3 7">Belongs to the metallo-beta-lactamase superfamily. Glyoxalase II family.</text>
</comment>
<dbReference type="EMBL" id="BSOT01000005">
    <property type="protein sequence ID" value="GLR69494.1"/>
    <property type="molecule type" value="Genomic_DNA"/>
</dbReference>
<comment type="catalytic activity">
    <reaction evidence="1 7">
        <text>an S-(2-hydroxyacyl)glutathione + H2O = a 2-hydroxy carboxylate + glutathione + H(+)</text>
        <dbReference type="Rhea" id="RHEA:21864"/>
        <dbReference type="ChEBI" id="CHEBI:15377"/>
        <dbReference type="ChEBI" id="CHEBI:15378"/>
        <dbReference type="ChEBI" id="CHEBI:57925"/>
        <dbReference type="ChEBI" id="CHEBI:58896"/>
        <dbReference type="ChEBI" id="CHEBI:71261"/>
        <dbReference type="EC" id="3.1.2.6"/>
    </reaction>
</comment>
<keyword evidence="4 7" id="KW-0479">Metal-binding</keyword>
<feature type="binding site" evidence="7">
    <location>
        <position position="83"/>
    </location>
    <ligand>
        <name>Zn(2+)</name>
        <dbReference type="ChEBI" id="CHEBI:29105"/>
        <label>2</label>
    </ligand>
</feature>
<dbReference type="GO" id="GO:0004416">
    <property type="term" value="F:hydroxyacylglutathione hydrolase activity"/>
    <property type="evidence" value="ECO:0007669"/>
    <property type="project" value="UniProtKB-UniRule"/>
</dbReference>
<dbReference type="PANTHER" id="PTHR43705:SF1">
    <property type="entry name" value="HYDROXYACYLGLUTATHIONE HYDROLASE GLOB"/>
    <property type="match status" value="1"/>
</dbReference>
<evidence type="ECO:0000256" key="7">
    <source>
        <dbReference type="HAMAP-Rule" id="MF_01374"/>
    </source>
</evidence>
<keyword evidence="10" id="KW-1185">Reference proteome</keyword>
<dbReference type="SUPFAM" id="SSF56281">
    <property type="entry name" value="Metallo-hydrolase/oxidoreductase"/>
    <property type="match status" value="1"/>
</dbReference>
<dbReference type="HAMAP" id="MF_01374">
    <property type="entry name" value="Glyoxalase_2"/>
    <property type="match status" value="1"/>
</dbReference>
<comment type="caution">
    <text evidence="9">The sequence shown here is derived from an EMBL/GenBank/DDBJ whole genome shotgun (WGS) entry which is preliminary data.</text>
</comment>
<reference evidence="9" key="2">
    <citation type="submission" date="2023-01" db="EMBL/GenBank/DDBJ databases">
        <title>Draft genome sequence of Agaribacter marinus strain NBRC 110023.</title>
        <authorList>
            <person name="Sun Q."/>
            <person name="Mori K."/>
        </authorList>
    </citation>
    <scope>NUCLEOTIDE SEQUENCE</scope>
    <source>
        <strain evidence="9">NBRC 110023</strain>
    </source>
</reference>
<dbReference type="SMART" id="SM00849">
    <property type="entry name" value="Lactamase_B"/>
    <property type="match status" value="1"/>
</dbReference>
<evidence type="ECO:0000256" key="2">
    <source>
        <dbReference type="ARBA" id="ARBA00004963"/>
    </source>
</evidence>
<feature type="domain" description="Metallo-beta-lactamase" evidence="8">
    <location>
        <begin position="38"/>
        <end position="193"/>
    </location>
</feature>
<dbReference type="PIRSF" id="PIRSF005457">
    <property type="entry name" value="Glx"/>
    <property type="match status" value="1"/>
</dbReference>
<dbReference type="InterPro" id="IPR050110">
    <property type="entry name" value="Glyoxalase_II_hydrolase"/>
</dbReference>
<dbReference type="Gene3D" id="3.60.15.10">
    <property type="entry name" value="Ribonuclease Z/Hydroxyacylglutathione hydrolase-like"/>
    <property type="match status" value="1"/>
</dbReference>
<dbReference type="GO" id="GO:0019243">
    <property type="term" value="P:methylglyoxal catabolic process to D-lactate via S-lactoyl-glutathione"/>
    <property type="evidence" value="ECO:0007669"/>
    <property type="project" value="UniProtKB-UniRule"/>
</dbReference>
<feature type="binding site" evidence="7">
    <location>
        <position position="193"/>
    </location>
    <ligand>
        <name>Zn(2+)</name>
        <dbReference type="ChEBI" id="CHEBI:29105"/>
        <label>2</label>
    </ligand>
</feature>
<dbReference type="PANTHER" id="PTHR43705">
    <property type="entry name" value="HYDROXYACYLGLUTATHIONE HYDROLASE"/>
    <property type="match status" value="1"/>
</dbReference>
<reference evidence="9" key="1">
    <citation type="journal article" date="2014" name="Int. J. Syst. Evol. Microbiol.">
        <title>Complete genome sequence of Corynebacterium casei LMG S-19264T (=DSM 44701T), isolated from a smear-ripened cheese.</title>
        <authorList>
            <consortium name="US DOE Joint Genome Institute (JGI-PGF)"/>
            <person name="Walter F."/>
            <person name="Albersmeier A."/>
            <person name="Kalinowski J."/>
            <person name="Ruckert C."/>
        </authorList>
    </citation>
    <scope>NUCLEOTIDE SEQUENCE</scope>
    <source>
        <strain evidence="9">NBRC 110023</strain>
    </source>
</reference>